<dbReference type="InterPro" id="IPR002938">
    <property type="entry name" value="FAD-bd"/>
</dbReference>
<evidence type="ECO:0000256" key="3">
    <source>
        <dbReference type="ARBA" id="ARBA00022827"/>
    </source>
</evidence>
<dbReference type="AlphaFoldDB" id="A0A6A5YXK2"/>
<dbReference type="Pfam" id="PF01494">
    <property type="entry name" value="FAD_binding_3"/>
    <property type="match status" value="1"/>
</dbReference>
<keyword evidence="3" id="KW-0274">FAD</keyword>
<dbReference type="InterPro" id="IPR012941">
    <property type="entry name" value="Phe_hydrox_C_dim_dom"/>
</dbReference>
<feature type="domain" description="Phenol hydroxylase-like C-terminal dimerisation" evidence="6">
    <location>
        <begin position="394"/>
        <end position="587"/>
    </location>
</feature>
<evidence type="ECO:0000256" key="4">
    <source>
        <dbReference type="ARBA" id="ARBA00023002"/>
    </source>
</evidence>
<dbReference type="Gene3D" id="3.40.30.20">
    <property type="match status" value="1"/>
</dbReference>
<evidence type="ECO:0000259" key="5">
    <source>
        <dbReference type="Pfam" id="PF01494"/>
    </source>
</evidence>
<gene>
    <name evidence="7" type="ORF">BDV96DRAFT_499296</name>
</gene>
<dbReference type="SUPFAM" id="SSF51905">
    <property type="entry name" value="FAD/NAD(P)-binding domain"/>
    <property type="match status" value="1"/>
</dbReference>
<evidence type="ECO:0000313" key="7">
    <source>
        <dbReference type="EMBL" id="KAF2111563.1"/>
    </source>
</evidence>
<dbReference type="Gene3D" id="3.30.9.10">
    <property type="entry name" value="D-Amino Acid Oxidase, subunit A, domain 2"/>
    <property type="match status" value="1"/>
</dbReference>
<keyword evidence="2" id="KW-0285">Flavoprotein</keyword>
<evidence type="ECO:0000256" key="1">
    <source>
        <dbReference type="ARBA" id="ARBA00007801"/>
    </source>
</evidence>
<dbReference type="NCBIfam" id="NF006144">
    <property type="entry name" value="PRK08294.1"/>
    <property type="match status" value="1"/>
</dbReference>
<feature type="domain" description="FAD-binding" evidence="5">
    <location>
        <begin position="4"/>
        <end position="360"/>
    </location>
</feature>
<dbReference type="InterPro" id="IPR038220">
    <property type="entry name" value="PHOX_C_sf"/>
</dbReference>
<dbReference type="Gene3D" id="3.50.50.60">
    <property type="entry name" value="FAD/NAD(P)-binding domain"/>
    <property type="match status" value="1"/>
</dbReference>
<protein>
    <submittedName>
        <fullName evidence="7">Phenol 2-monooxygenase</fullName>
    </submittedName>
</protein>
<dbReference type="PANTHER" id="PTHR43004">
    <property type="entry name" value="TRK SYSTEM POTASSIUM UPTAKE PROTEIN"/>
    <property type="match status" value="1"/>
</dbReference>
<dbReference type="SUPFAM" id="SSF52833">
    <property type="entry name" value="Thioredoxin-like"/>
    <property type="match status" value="1"/>
</dbReference>
<comment type="similarity">
    <text evidence="1">Belongs to the PheA/TfdB FAD monooxygenase family.</text>
</comment>
<dbReference type="SUPFAM" id="SSF54373">
    <property type="entry name" value="FAD-linked reductases, C-terminal domain"/>
    <property type="match status" value="1"/>
</dbReference>
<keyword evidence="8" id="KW-1185">Reference proteome</keyword>
<dbReference type="OrthoDB" id="1716816at2759"/>
<keyword evidence="7" id="KW-0503">Monooxygenase</keyword>
<dbReference type="InterPro" id="IPR036249">
    <property type="entry name" value="Thioredoxin-like_sf"/>
</dbReference>
<keyword evidence="4" id="KW-0560">Oxidoreductase</keyword>
<dbReference type="InterPro" id="IPR050641">
    <property type="entry name" value="RIFMO-like"/>
</dbReference>
<sequence length="590" mass="65826">MAKRTEVLIVGSGSAGISAGVWLARYGIPCTILERRNGPLEIGQADGVQCRTVEIYESFGISEELVREAYHVTELAFWVTKEGSSGISRERRAADTPRGWSHQPHVILNQAKMNKLMLGAMERFSDGKQGIEYGVSVKSVEVDEEKASDPEAYAVKVVAERDGKEEVWEAKYVLGCDGAHSLVRKSLGYQMIGDSTDTVWGVMDIFPQTNFPDIRRKCTIHSAAGNLVIIPREGGDMVRFYIQLPPGARAKDVKLEDLQATAKKIFAPYVMDFANTFWWSAYPIGQRLADHFHKAYRVFLTGDACHTHSPKAGQGMNVSLQDGHNIGWKLGSVLTGRAPPSLLKTYVSERGSIAKKLIDFDRNFSSKFNQKETFPGEFSKLFIESLYYTAGLTTQYEQSEIIDADGSKQGIAKGVEVGMRFPSAIVIRFCDAKAMQLQRALQGDGRWRVVVFGGKIQKGEDGKQVDLQKLADGLEPIARKFTPPNADIDSLIEPLLVLQGDFTTLEQDTIPSYFWPVTGKWKIRDIHKIYVDGEHYTHDCGHAYEKYGVDPEQEAMVIVRPDQYVAKVLEWGDVEGVERFFGGVFLENGR</sequence>
<accession>A0A6A5YXK2</accession>
<dbReference type="GO" id="GO:0016709">
    <property type="term" value="F:oxidoreductase activity, acting on paired donors, with incorporation or reduction of molecular oxygen, NAD(P)H as one donor, and incorporation of one atom of oxygen"/>
    <property type="evidence" value="ECO:0007669"/>
    <property type="project" value="UniProtKB-ARBA"/>
</dbReference>
<dbReference type="Proteomes" id="UP000799770">
    <property type="component" value="Unassembled WGS sequence"/>
</dbReference>
<dbReference type="PANTHER" id="PTHR43004:SF10">
    <property type="entry name" value="2-MONOOXYGENASE, PUTATIVE (AFU_ORTHOLOGUE AFUA_6G11480)-RELATED"/>
    <property type="match status" value="1"/>
</dbReference>
<dbReference type="CDD" id="cd02979">
    <property type="entry name" value="PHOX_C"/>
    <property type="match status" value="1"/>
</dbReference>
<reference evidence="7" key="1">
    <citation type="journal article" date="2020" name="Stud. Mycol.">
        <title>101 Dothideomycetes genomes: a test case for predicting lifestyles and emergence of pathogens.</title>
        <authorList>
            <person name="Haridas S."/>
            <person name="Albert R."/>
            <person name="Binder M."/>
            <person name="Bloem J."/>
            <person name="Labutti K."/>
            <person name="Salamov A."/>
            <person name="Andreopoulos B."/>
            <person name="Baker S."/>
            <person name="Barry K."/>
            <person name="Bills G."/>
            <person name="Bluhm B."/>
            <person name="Cannon C."/>
            <person name="Castanera R."/>
            <person name="Culley D."/>
            <person name="Daum C."/>
            <person name="Ezra D."/>
            <person name="Gonzalez J."/>
            <person name="Henrissat B."/>
            <person name="Kuo A."/>
            <person name="Liang C."/>
            <person name="Lipzen A."/>
            <person name="Lutzoni F."/>
            <person name="Magnuson J."/>
            <person name="Mondo S."/>
            <person name="Nolan M."/>
            <person name="Ohm R."/>
            <person name="Pangilinan J."/>
            <person name="Park H.-J."/>
            <person name="Ramirez L."/>
            <person name="Alfaro M."/>
            <person name="Sun H."/>
            <person name="Tritt A."/>
            <person name="Yoshinaga Y."/>
            <person name="Zwiers L.-H."/>
            <person name="Turgeon B."/>
            <person name="Goodwin S."/>
            <person name="Spatafora J."/>
            <person name="Crous P."/>
            <person name="Grigoriev I."/>
        </authorList>
    </citation>
    <scope>NUCLEOTIDE SEQUENCE</scope>
    <source>
        <strain evidence="7">CBS 627.86</strain>
    </source>
</reference>
<dbReference type="GO" id="GO:0071949">
    <property type="term" value="F:FAD binding"/>
    <property type="evidence" value="ECO:0007669"/>
    <property type="project" value="InterPro"/>
</dbReference>
<evidence type="ECO:0000256" key="2">
    <source>
        <dbReference type="ARBA" id="ARBA00022630"/>
    </source>
</evidence>
<evidence type="ECO:0000313" key="8">
    <source>
        <dbReference type="Proteomes" id="UP000799770"/>
    </source>
</evidence>
<dbReference type="InterPro" id="IPR036188">
    <property type="entry name" value="FAD/NAD-bd_sf"/>
</dbReference>
<dbReference type="PRINTS" id="PR00420">
    <property type="entry name" value="RNGMNOXGNASE"/>
</dbReference>
<dbReference type="Pfam" id="PF07976">
    <property type="entry name" value="Phe_hydrox_dim"/>
    <property type="match status" value="1"/>
</dbReference>
<name>A0A6A5YXK2_9PLEO</name>
<proteinExistence type="inferred from homology"/>
<dbReference type="EMBL" id="ML977334">
    <property type="protein sequence ID" value="KAF2111563.1"/>
    <property type="molecule type" value="Genomic_DNA"/>
</dbReference>
<evidence type="ECO:0000259" key="6">
    <source>
        <dbReference type="Pfam" id="PF07976"/>
    </source>
</evidence>
<organism evidence="7 8">
    <name type="scientific">Lophiotrema nucula</name>
    <dbReference type="NCBI Taxonomy" id="690887"/>
    <lineage>
        <taxon>Eukaryota</taxon>
        <taxon>Fungi</taxon>
        <taxon>Dikarya</taxon>
        <taxon>Ascomycota</taxon>
        <taxon>Pezizomycotina</taxon>
        <taxon>Dothideomycetes</taxon>
        <taxon>Pleosporomycetidae</taxon>
        <taxon>Pleosporales</taxon>
        <taxon>Lophiotremataceae</taxon>
        <taxon>Lophiotrema</taxon>
    </lineage>
</organism>